<dbReference type="PANTHER" id="PTHR47287">
    <property type="entry name" value="C2H2 AND C2HC ZINC FINGERS SUPERFAMILY PROTEIN"/>
    <property type="match status" value="1"/>
</dbReference>
<dbReference type="PROSITE" id="PS50157">
    <property type="entry name" value="ZINC_FINGER_C2H2_2"/>
    <property type="match status" value="1"/>
</dbReference>
<keyword evidence="2" id="KW-0479">Metal-binding</keyword>
<dbReference type="PANTHER" id="PTHR47287:SF15">
    <property type="entry name" value="ZINC FINGER PROTEIN 3-LIKE"/>
    <property type="match status" value="1"/>
</dbReference>
<dbReference type="AlphaFoldDB" id="A0A9P0ZB55"/>
<dbReference type="Gene3D" id="3.30.160.60">
    <property type="entry name" value="Classic Zinc Finger"/>
    <property type="match status" value="1"/>
</dbReference>
<dbReference type="GO" id="GO:0008270">
    <property type="term" value="F:zinc ion binding"/>
    <property type="evidence" value="ECO:0007669"/>
    <property type="project" value="UniProtKB-KW"/>
</dbReference>
<keyword evidence="4" id="KW-0862">Zinc</keyword>
<accession>A0A9P0ZB55</accession>
<organism evidence="9 10">
    <name type="scientific">Cuscuta europaea</name>
    <name type="common">European dodder</name>
    <dbReference type="NCBI Taxonomy" id="41803"/>
    <lineage>
        <taxon>Eukaryota</taxon>
        <taxon>Viridiplantae</taxon>
        <taxon>Streptophyta</taxon>
        <taxon>Embryophyta</taxon>
        <taxon>Tracheophyta</taxon>
        <taxon>Spermatophyta</taxon>
        <taxon>Magnoliopsida</taxon>
        <taxon>eudicotyledons</taxon>
        <taxon>Gunneridae</taxon>
        <taxon>Pentapetalae</taxon>
        <taxon>asterids</taxon>
        <taxon>lamiids</taxon>
        <taxon>Solanales</taxon>
        <taxon>Convolvulaceae</taxon>
        <taxon>Cuscuteae</taxon>
        <taxon>Cuscuta</taxon>
        <taxon>Cuscuta subgen. Cuscuta</taxon>
    </lineage>
</organism>
<dbReference type="EMBL" id="CAMAPE010000031">
    <property type="protein sequence ID" value="CAH9093869.1"/>
    <property type="molecule type" value="Genomic_DNA"/>
</dbReference>
<evidence type="ECO:0000259" key="8">
    <source>
        <dbReference type="PROSITE" id="PS50157"/>
    </source>
</evidence>
<evidence type="ECO:0000256" key="2">
    <source>
        <dbReference type="ARBA" id="ARBA00022723"/>
    </source>
</evidence>
<dbReference type="InterPro" id="IPR013087">
    <property type="entry name" value="Znf_C2H2_type"/>
</dbReference>
<dbReference type="InterPro" id="IPR044246">
    <property type="entry name" value="ZFP3-like"/>
</dbReference>
<keyword evidence="3 6" id="KW-0863">Zinc-finger</keyword>
<gene>
    <name evidence="9" type="ORF">CEURO_LOCUS12477</name>
</gene>
<evidence type="ECO:0000256" key="7">
    <source>
        <dbReference type="SAM" id="MobiDB-lite"/>
    </source>
</evidence>
<feature type="compositionally biased region" description="Basic residues" evidence="7">
    <location>
        <begin position="37"/>
        <end position="51"/>
    </location>
</feature>
<comment type="subcellular location">
    <subcellularLocation>
        <location evidence="1">Nucleus</location>
    </subcellularLocation>
</comment>
<keyword evidence="5" id="KW-0539">Nucleus</keyword>
<dbReference type="SUPFAM" id="SSF57667">
    <property type="entry name" value="beta-beta-alpha zinc fingers"/>
    <property type="match status" value="1"/>
</dbReference>
<evidence type="ECO:0000313" key="9">
    <source>
        <dbReference type="EMBL" id="CAH9093869.1"/>
    </source>
</evidence>
<proteinExistence type="predicted"/>
<dbReference type="GO" id="GO:0005634">
    <property type="term" value="C:nucleus"/>
    <property type="evidence" value="ECO:0007669"/>
    <property type="project" value="UniProtKB-SubCell"/>
</dbReference>
<dbReference type="OrthoDB" id="1915958at2759"/>
<dbReference type="Proteomes" id="UP001152484">
    <property type="component" value="Unassembled WGS sequence"/>
</dbReference>
<reference evidence="9" key="1">
    <citation type="submission" date="2022-07" db="EMBL/GenBank/DDBJ databases">
        <authorList>
            <person name="Macas J."/>
            <person name="Novak P."/>
            <person name="Neumann P."/>
        </authorList>
    </citation>
    <scope>NUCLEOTIDE SEQUENCE</scope>
</reference>
<evidence type="ECO:0000256" key="1">
    <source>
        <dbReference type="ARBA" id="ARBA00004123"/>
    </source>
</evidence>
<dbReference type="InterPro" id="IPR036236">
    <property type="entry name" value="Znf_C2H2_sf"/>
</dbReference>
<name>A0A9P0ZB55_CUSEU</name>
<evidence type="ECO:0000256" key="6">
    <source>
        <dbReference type="PROSITE-ProRule" id="PRU00042"/>
    </source>
</evidence>
<keyword evidence="10" id="KW-1185">Reference proteome</keyword>
<dbReference type="PROSITE" id="PS00028">
    <property type="entry name" value="ZINC_FINGER_C2H2_1"/>
    <property type="match status" value="1"/>
</dbReference>
<sequence length="189" mass="21268">MENQNQTGEGEDATRSFPCLYCSRKFHSSQALGGHQNAHKKERSAARKTKRSNSQEYAFLNSLSSFPQTSLVFSPNQHPLGLYISAHSATMCQYPGRFGLGGSVPRVEPHYRGNCLNSNPYLYEEAEDHQSFRSWEKIQQRCSSTNHNDGFKSVLDVNHHNHNNTNYGIKGDDGFGDCKSQTLDLSLHL</sequence>
<evidence type="ECO:0000256" key="5">
    <source>
        <dbReference type="ARBA" id="ARBA00023242"/>
    </source>
</evidence>
<feature type="domain" description="C2H2-type" evidence="8">
    <location>
        <begin position="17"/>
        <end position="44"/>
    </location>
</feature>
<evidence type="ECO:0000256" key="3">
    <source>
        <dbReference type="ARBA" id="ARBA00022771"/>
    </source>
</evidence>
<comment type="caution">
    <text evidence="9">The sequence shown here is derived from an EMBL/GenBank/DDBJ whole genome shotgun (WGS) entry which is preliminary data.</text>
</comment>
<evidence type="ECO:0000313" key="10">
    <source>
        <dbReference type="Proteomes" id="UP001152484"/>
    </source>
</evidence>
<dbReference type="GO" id="GO:0009788">
    <property type="term" value="P:negative regulation of abscisic acid-activated signaling pathway"/>
    <property type="evidence" value="ECO:0007669"/>
    <property type="project" value="InterPro"/>
</dbReference>
<protein>
    <recommendedName>
        <fullName evidence="8">C2H2-type domain-containing protein</fullName>
    </recommendedName>
</protein>
<feature type="region of interest" description="Disordered" evidence="7">
    <location>
        <begin position="32"/>
        <end position="52"/>
    </location>
</feature>
<evidence type="ECO:0000256" key="4">
    <source>
        <dbReference type="ARBA" id="ARBA00022833"/>
    </source>
</evidence>